<name>A0A0B6XUT9_9EUPU</name>
<organism evidence="2">
    <name type="scientific">Arion vulgaris</name>
    <dbReference type="NCBI Taxonomy" id="1028688"/>
    <lineage>
        <taxon>Eukaryota</taxon>
        <taxon>Metazoa</taxon>
        <taxon>Spiralia</taxon>
        <taxon>Lophotrochozoa</taxon>
        <taxon>Mollusca</taxon>
        <taxon>Gastropoda</taxon>
        <taxon>Heterobranchia</taxon>
        <taxon>Euthyneura</taxon>
        <taxon>Panpulmonata</taxon>
        <taxon>Eupulmonata</taxon>
        <taxon>Stylommatophora</taxon>
        <taxon>Helicina</taxon>
        <taxon>Arionoidea</taxon>
        <taxon>Arionidae</taxon>
        <taxon>Arion</taxon>
    </lineage>
</organism>
<feature type="non-terminal residue" evidence="2">
    <location>
        <position position="79"/>
    </location>
</feature>
<feature type="non-terminal residue" evidence="2">
    <location>
        <position position="1"/>
    </location>
</feature>
<evidence type="ECO:0000256" key="1">
    <source>
        <dbReference type="SAM" id="MobiDB-lite"/>
    </source>
</evidence>
<protein>
    <submittedName>
        <fullName evidence="2">Uncharacterized protein</fullName>
    </submittedName>
</protein>
<feature type="compositionally biased region" description="Polar residues" evidence="1">
    <location>
        <begin position="15"/>
        <end position="24"/>
    </location>
</feature>
<feature type="compositionally biased region" description="Low complexity" evidence="1">
    <location>
        <begin position="1"/>
        <end position="14"/>
    </location>
</feature>
<reference evidence="2" key="1">
    <citation type="submission" date="2014-12" db="EMBL/GenBank/DDBJ databases">
        <title>Insight into the proteome of Arion vulgaris.</title>
        <authorList>
            <person name="Aradska J."/>
            <person name="Bulat T."/>
            <person name="Smidak R."/>
            <person name="Sarate P."/>
            <person name="Gangsoo J."/>
            <person name="Sialana F."/>
            <person name="Bilban M."/>
            <person name="Lubec G."/>
        </authorList>
    </citation>
    <scope>NUCLEOTIDE SEQUENCE</scope>
    <source>
        <tissue evidence="2">Skin</tissue>
    </source>
</reference>
<feature type="region of interest" description="Disordered" evidence="1">
    <location>
        <begin position="1"/>
        <end position="63"/>
    </location>
</feature>
<dbReference type="AlphaFoldDB" id="A0A0B6XUT9"/>
<accession>A0A0B6XUT9</accession>
<gene>
    <name evidence="2" type="primary">ORF1921</name>
</gene>
<evidence type="ECO:0000313" key="2">
    <source>
        <dbReference type="EMBL" id="CEK47678.1"/>
    </source>
</evidence>
<sequence>KEAEASQSAEEASANKSDQTQTKDVSAECPLQDETQAKRAYSYPVTPSAPPVGTFDDQSPPTYDQACASQIEVIPTPYY</sequence>
<dbReference type="EMBL" id="HACG01000813">
    <property type="protein sequence ID" value="CEK47678.1"/>
    <property type="molecule type" value="Transcribed_RNA"/>
</dbReference>
<proteinExistence type="predicted"/>